<sequence length="63" mass="7047">MRHDQSPIHRISNSLGLLLSIQENSDVKQKNSLALSNENFAFEGEGNIKCEGDHSAFFNSKKN</sequence>
<dbReference type="Proteomes" id="UP000839671">
    <property type="component" value="Unassembled WGS sequence"/>
</dbReference>
<evidence type="ECO:0000313" key="1">
    <source>
        <dbReference type="EMBL" id="EAA1980810.1"/>
    </source>
</evidence>
<reference evidence="1" key="1">
    <citation type="submission" date="2018-06" db="EMBL/GenBank/DDBJ databases">
        <authorList>
            <person name="Ashton P.M."/>
            <person name="Dallman T."/>
            <person name="Nair S."/>
            <person name="De Pinna E."/>
            <person name="Peters T."/>
            <person name="Grant K."/>
        </authorList>
    </citation>
    <scope>NUCLEOTIDE SEQUENCE [LARGE SCALE GENOMIC DNA]</scope>
    <source>
        <strain evidence="1">310211</strain>
    </source>
</reference>
<protein>
    <submittedName>
        <fullName evidence="1">Uncharacterized protein</fullName>
    </submittedName>
</protein>
<organism evidence="1">
    <name type="scientific">Salmonella enterica I</name>
    <dbReference type="NCBI Taxonomy" id="59201"/>
    <lineage>
        <taxon>Bacteria</taxon>
        <taxon>Pseudomonadati</taxon>
        <taxon>Pseudomonadota</taxon>
        <taxon>Gammaproteobacteria</taxon>
        <taxon>Enterobacterales</taxon>
        <taxon>Enterobacteriaceae</taxon>
        <taxon>Salmonella</taxon>
    </lineage>
</organism>
<name>A0A3T7S6C5_SALET</name>
<proteinExistence type="predicted"/>
<dbReference type="EMBL" id="AAAATI010000063">
    <property type="protein sequence ID" value="EAA1980810.1"/>
    <property type="molecule type" value="Genomic_DNA"/>
</dbReference>
<comment type="caution">
    <text evidence="1">The sequence shown here is derived from an EMBL/GenBank/DDBJ whole genome shotgun (WGS) entry which is preliminary data.</text>
</comment>
<accession>A0A3T7S6C5</accession>
<dbReference type="AlphaFoldDB" id="A0A3T7S6C5"/>
<gene>
    <name evidence="1" type="ORF">DM051_26790</name>
</gene>